<gene>
    <name evidence="2" type="ORF">E1757_05910</name>
</gene>
<keyword evidence="1" id="KW-1133">Transmembrane helix</keyword>
<keyword evidence="1" id="KW-0472">Membrane</keyword>
<protein>
    <submittedName>
        <fullName evidence="2">Uncharacterized protein</fullName>
    </submittedName>
</protein>
<comment type="caution">
    <text evidence="2">The sequence shown here is derived from an EMBL/GenBank/DDBJ whole genome shotgun (WGS) entry which is preliminary data.</text>
</comment>
<evidence type="ECO:0000313" key="3">
    <source>
        <dbReference type="Proteomes" id="UP000295636"/>
    </source>
</evidence>
<dbReference type="EMBL" id="SMRT01000002">
    <property type="protein sequence ID" value="TDF99388.1"/>
    <property type="molecule type" value="Genomic_DNA"/>
</dbReference>
<reference evidence="2 3" key="1">
    <citation type="submission" date="2019-03" db="EMBL/GenBank/DDBJ databases">
        <title>This is whole genome sequence of Paenibacillus sp MS74 strain.</title>
        <authorList>
            <person name="Trinh H.N."/>
        </authorList>
    </citation>
    <scope>NUCLEOTIDE SEQUENCE [LARGE SCALE GENOMIC DNA]</scope>
    <source>
        <strain evidence="2 3">MS74</strain>
    </source>
</reference>
<keyword evidence="1" id="KW-0812">Transmembrane</keyword>
<accession>A0A4R5KW43</accession>
<evidence type="ECO:0000313" key="2">
    <source>
        <dbReference type="EMBL" id="TDF99388.1"/>
    </source>
</evidence>
<evidence type="ECO:0000256" key="1">
    <source>
        <dbReference type="SAM" id="Phobius"/>
    </source>
</evidence>
<sequence length="176" mass="19702">MKLRLLPIVISVSITAVVLFGGWFVYQSVAMENPLTQVVESTPGVQLVNTKITNSATELELKMEPGTSLREVYDRIRHEGSSALGKRELKLTVVNESSPEIDQWWSSALFDVAQAMETKKYAQIPETLQARAASAHLKVSTEMDDKYVYVTMSDGTKSKYKMLPRTPSMMGVWPNE</sequence>
<feature type="transmembrane region" description="Helical" evidence="1">
    <location>
        <begin position="5"/>
        <end position="26"/>
    </location>
</feature>
<proteinExistence type="predicted"/>
<dbReference type="AlphaFoldDB" id="A0A4R5KW43"/>
<dbReference type="Proteomes" id="UP000295636">
    <property type="component" value="Unassembled WGS sequence"/>
</dbReference>
<keyword evidence="3" id="KW-1185">Reference proteome</keyword>
<organism evidence="2 3">
    <name type="scientific">Paenibacillus piri</name>
    <dbReference type="NCBI Taxonomy" id="2547395"/>
    <lineage>
        <taxon>Bacteria</taxon>
        <taxon>Bacillati</taxon>
        <taxon>Bacillota</taxon>
        <taxon>Bacilli</taxon>
        <taxon>Bacillales</taxon>
        <taxon>Paenibacillaceae</taxon>
        <taxon>Paenibacillus</taxon>
    </lineage>
</organism>
<dbReference type="RefSeq" id="WP_133225925.1">
    <property type="nucleotide sequence ID" value="NZ_SMRT01000002.1"/>
</dbReference>
<dbReference type="OrthoDB" id="2652483at2"/>
<name>A0A4R5KW43_9BACL</name>